<keyword evidence="2" id="KW-1185">Reference proteome</keyword>
<organism evidence="1 2">
    <name type="scientific">Paraburkholderia rhynchosiae</name>
    <dbReference type="NCBI Taxonomy" id="487049"/>
    <lineage>
        <taxon>Bacteria</taxon>
        <taxon>Pseudomonadati</taxon>
        <taxon>Pseudomonadota</taxon>
        <taxon>Betaproteobacteria</taxon>
        <taxon>Burkholderiales</taxon>
        <taxon>Burkholderiaceae</taxon>
        <taxon>Paraburkholderia</taxon>
    </lineage>
</organism>
<evidence type="ECO:0000313" key="1">
    <source>
        <dbReference type="EMBL" id="MFM0108790.1"/>
    </source>
</evidence>
<sequence>MLLSDEELARLDALAPFLQSEAKTALAPNAGYEVLMELHDHLQPGLRLRAATMPDTPADPETPPYRLDLFVGLPLDEMRDIANSEGAAQDAAIARLGATFSPRLLRAIATLTPHQINLNAGVQSDPGTLAVMLEPVR</sequence>
<name>A0ACC7NP43_9BURK</name>
<reference evidence="1 2" key="1">
    <citation type="journal article" date="2024" name="Chem. Sci.">
        <title>Discovery of megapolipeptins by genome mining of a Burkholderiales bacteria collection.</title>
        <authorList>
            <person name="Paulo B.S."/>
            <person name="Recchia M.J.J."/>
            <person name="Lee S."/>
            <person name="Fergusson C.H."/>
            <person name="Romanowski S.B."/>
            <person name="Hernandez A."/>
            <person name="Krull N."/>
            <person name="Liu D.Y."/>
            <person name="Cavanagh H."/>
            <person name="Bos A."/>
            <person name="Gray C.A."/>
            <person name="Murphy B.T."/>
            <person name="Linington R.G."/>
            <person name="Eustaquio A.S."/>
        </authorList>
    </citation>
    <scope>NUCLEOTIDE SEQUENCE [LARGE SCALE GENOMIC DNA]</scope>
    <source>
        <strain evidence="1 2">RL18-126-BIB-B</strain>
    </source>
</reference>
<evidence type="ECO:0000313" key="2">
    <source>
        <dbReference type="Proteomes" id="UP001629235"/>
    </source>
</evidence>
<dbReference type="EMBL" id="JAQQDW010000139">
    <property type="protein sequence ID" value="MFM0108790.1"/>
    <property type="molecule type" value="Genomic_DNA"/>
</dbReference>
<accession>A0ACC7NP43</accession>
<dbReference type="Proteomes" id="UP001629235">
    <property type="component" value="Unassembled WGS sequence"/>
</dbReference>
<comment type="caution">
    <text evidence="1">The sequence shown here is derived from an EMBL/GenBank/DDBJ whole genome shotgun (WGS) entry which is preliminary data.</text>
</comment>
<proteinExistence type="predicted"/>
<gene>
    <name evidence="1" type="ORF">PQR01_36710</name>
</gene>
<protein>
    <submittedName>
        <fullName evidence="1">Uncharacterized protein</fullName>
    </submittedName>
</protein>